<name>A0A1B9F769_9BACT</name>
<dbReference type="AlphaFoldDB" id="A0A1B9F769"/>
<reference evidence="1 2" key="1">
    <citation type="submission" date="2016-06" db="EMBL/GenBank/DDBJ databases">
        <title>Respiratory ammonification of nitrate coupled to the oxidation of elemental sulfur in deep-sea autotrophic thermophilic bacteria.</title>
        <authorList>
            <person name="Slobodkina G.B."/>
            <person name="Mardanov A.V."/>
            <person name="Ravin N.V."/>
            <person name="Frolova A.A."/>
            <person name="Viryasiv M.B."/>
            <person name="Chernyh N.A."/>
            <person name="Bonch-Osmolovskaya E.A."/>
            <person name="Slobodkin A.I."/>
        </authorList>
    </citation>
    <scope>NUCLEOTIDE SEQUENCE [LARGE SCALE GENOMIC DNA]</scope>
    <source>
        <strain evidence="1 2">S69</strain>
    </source>
</reference>
<proteinExistence type="predicted"/>
<sequence length="44" mass="5029">MAIHSIVFDRLGVLQKGEDIRGVILPLLFDQCNEPLYIIFKEAL</sequence>
<evidence type="ECO:0000313" key="1">
    <source>
        <dbReference type="EMBL" id="OCC15766.1"/>
    </source>
</evidence>
<gene>
    <name evidence="1" type="ORF">DBT_0691</name>
</gene>
<accession>A0A1B9F769</accession>
<keyword evidence="2" id="KW-1185">Reference proteome</keyword>
<dbReference type="EMBL" id="MAGO01000003">
    <property type="protein sequence ID" value="OCC15766.1"/>
    <property type="molecule type" value="Genomic_DNA"/>
</dbReference>
<organism evidence="1 2">
    <name type="scientific">Dissulfuribacter thermophilus</name>
    <dbReference type="NCBI Taxonomy" id="1156395"/>
    <lineage>
        <taxon>Bacteria</taxon>
        <taxon>Pseudomonadati</taxon>
        <taxon>Thermodesulfobacteriota</taxon>
        <taxon>Dissulfuribacteria</taxon>
        <taxon>Dissulfuribacterales</taxon>
        <taxon>Dissulfuribacteraceae</taxon>
        <taxon>Dissulfuribacter</taxon>
    </lineage>
</organism>
<dbReference type="STRING" id="1156395.DBT_0691"/>
<evidence type="ECO:0000313" key="2">
    <source>
        <dbReference type="Proteomes" id="UP000093080"/>
    </source>
</evidence>
<dbReference type="RefSeq" id="WP_279614756.1">
    <property type="nucleotide sequence ID" value="NZ_MAGO01000003.1"/>
</dbReference>
<protein>
    <submittedName>
        <fullName evidence="1">Uncharacterized protein</fullName>
    </submittedName>
</protein>
<comment type="caution">
    <text evidence="1">The sequence shown here is derived from an EMBL/GenBank/DDBJ whole genome shotgun (WGS) entry which is preliminary data.</text>
</comment>
<dbReference type="Proteomes" id="UP000093080">
    <property type="component" value="Unassembled WGS sequence"/>
</dbReference>